<evidence type="ECO:0000256" key="5">
    <source>
        <dbReference type="ARBA" id="ARBA00022475"/>
    </source>
</evidence>
<keyword evidence="5" id="KW-1003">Cell membrane</keyword>
<organism evidence="12 13">
    <name type="scientific">Subtercola boreus</name>
    <dbReference type="NCBI Taxonomy" id="120213"/>
    <lineage>
        <taxon>Bacteria</taxon>
        <taxon>Bacillati</taxon>
        <taxon>Actinomycetota</taxon>
        <taxon>Actinomycetes</taxon>
        <taxon>Micrococcales</taxon>
        <taxon>Microbacteriaceae</taxon>
        <taxon>Subtercola</taxon>
    </lineage>
</organism>
<feature type="transmembrane region" description="Helical" evidence="10">
    <location>
        <begin position="201"/>
        <end position="224"/>
    </location>
</feature>
<feature type="transmembrane region" description="Helical" evidence="10">
    <location>
        <begin position="65"/>
        <end position="85"/>
    </location>
</feature>
<dbReference type="Pfam" id="PF03600">
    <property type="entry name" value="CitMHS"/>
    <property type="match status" value="1"/>
</dbReference>
<keyword evidence="8 10" id="KW-1133">Transmembrane helix</keyword>
<dbReference type="GO" id="GO:0046685">
    <property type="term" value="P:response to arsenic-containing substance"/>
    <property type="evidence" value="ECO:0007669"/>
    <property type="project" value="UniProtKB-KW"/>
</dbReference>
<evidence type="ECO:0000259" key="11">
    <source>
        <dbReference type="Pfam" id="PF03600"/>
    </source>
</evidence>
<feature type="transmembrane region" description="Helical" evidence="10">
    <location>
        <begin position="281"/>
        <end position="305"/>
    </location>
</feature>
<keyword evidence="4" id="KW-0813">Transport</keyword>
<accession>A0A3E0WF93</accession>
<feature type="transmembrane region" description="Helical" evidence="10">
    <location>
        <begin position="123"/>
        <end position="143"/>
    </location>
</feature>
<comment type="similarity">
    <text evidence="3">Belongs to the CitM (TC 2.A.11) transporter family.</text>
</comment>
<dbReference type="AlphaFoldDB" id="A0A3E0WF93"/>
<evidence type="ECO:0000256" key="7">
    <source>
        <dbReference type="ARBA" id="ARBA00022849"/>
    </source>
</evidence>
<protein>
    <submittedName>
        <fullName evidence="12">Arsenic transporter</fullName>
    </submittedName>
</protein>
<feature type="transmembrane region" description="Helical" evidence="10">
    <location>
        <begin position="91"/>
        <end position="116"/>
    </location>
</feature>
<feature type="transmembrane region" description="Helical" evidence="10">
    <location>
        <begin position="244"/>
        <end position="269"/>
    </location>
</feature>
<evidence type="ECO:0000256" key="1">
    <source>
        <dbReference type="ARBA" id="ARBA00004651"/>
    </source>
</evidence>
<dbReference type="InterPro" id="IPR000802">
    <property type="entry name" value="Arsenical_pump_ArsB"/>
</dbReference>
<dbReference type="EMBL" id="NBXE01000002">
    <property type="protein sequence ID" value="RFA29788.1"/>
    <property type="molecule type" value="Genomic_DNA"/>
</dbReference>
<dbReference type="InterPro" id="IPR004680">
    <property type="entry name" value="Cit_transptr-like_dom"/>
</dbReference>
<keyword evidence="6 10" id="KW-0812">Transmembrane</keyword>
<feature type="transmembrane region" description="Helical" evidence="10">
    <location>
        <begin position="367"/>
        <end position="390"/>
    </location>
</feature>
<comment type="similarity">
    <text evidence="2">Belongs to the ArsB family.</text>
</comment>
<evidence type="ECO:0000256" key="2">
    <source>
        <dbReference type="ARBA" id="ARBA00006433"/>
    </source>
</evidence>
<dbReference type="GO" id="GO:0005886">
    <property type="term" value="C:plasma membrane"/>
    <property type="evidence" value="ECO:0007669"/>
    <property type="project" value="UniProtKB-SubCell"/>
</dbReference>
<evidence type="ECO:0000256" key="4">
    <source>
        <dbReference type="ARBA" id="ARBA00022448"/>
    </source>
</evidence>
<evidence type="ECO:0000256" key="9">
    <source>
        <dbReference type="ARBA" id="ARBA00023136"/>
    </source>
</evidence>
<proteinExistence type="inferred from homology"/>
<name>A0A3E0WF93_9MICO</name>
<evidence type="ECO:0000313" key="13">
    <source>
        <dbReference type="Proteomes" id="UP000257080"/>
    </source>
</evidence>
<evidence type="ECO:0000256" key="3">
    <source>
        <dbReference type="ARBA" id="ARBA00009843"/>
    </source>
</evidence>
<evidence type="ECO:0000256" key="6">
    <source>
        <dbReference type="ARBA" id="ARBA00022692"/>
    </source>
</evidence>
<feature type="domain" description="Citrate transporter-like" evidence="11">
    <location>
        <begin position="4"/>
        <end position="321"/>
    </location>
</feature>
<dbReference type="Proteomes" id="UP000257080">
    <property type="component" value="Unassembled WGS sequence"/>
</dbReference>
<dbReference type="GO" id="GO:0015105">
    <property type="term" value="F:arsenite transmembrane transporter activity"/>
    <property type="evidence" value="ECO:0007669"/>
    <property type="project" value="InterPro"/>
</dbReference>
<keyword evidence="7" id="KW-0059">Arsenical resistance</keyword>
<evidence type="ECO:0000256" key="8">
    <source>
        <dbReference type="ARBA" id="ARBA00022989"/>
    </source>
</evidence>
<comment type="subcellular location">
    <subcellularLocation>
        <location evidence="1">Cell membrane</location>
        <topology evidence="1">Multi-pass membrane protein</topology>
    </subcellularLocation>
</comment>
<dbReference type="OrthoDB" id="9774335at2"/>
<comment type="caution">
    <text evidence="12">The sequence shown here is derived from an EMBL/GenBank/DDBJ whole genome shotgun (WGS) entry which is preliminary data.</text>
</comment>
<dbReference type="PRINTS" id="PR00758">
    <property type="entry name" value="ARSENICPUMP"/>
</dbReference>
<reference evidence="12 13" key="1">
    <citation type="submission" date="2017-04" db="EMBL/GenBank/DDBJ databases">
        <title>Comparative genome analysis of Subtercola boreus.</title>
        <authorList>
            <person name="Cho Y.-J."/>
            <person name="Cho A."/>
            <person name="Kim O.-S."/>
            <person name="Lee J.-I."/>
        </authorList>
    </citation>
    <scope>NUCLEOTIDE SEQUENCE [LARGE SCALE GENOMIC DNA]</scope>
    <source>
        <strain evidence="12 13">P28004</strain>
    </source>
</reference>
<keyword evidence="9 10" id="KW-0472">Membrane</keyword>
<feature type="transmembrane region" description="Helical" evidence="10">
    <location>
        <begin position="155"/>
        <end position="180"/>
    </location>
</feature>
<gene>
    <name evidence="12" type="ORF">B7R25_00795</name>
</gene>
<evidence type="ECO:0000256" key="10">
    <source>
        <dbReference type="SAM" id="Phobius"/>
    </source>
</evidence>
<dbReference type="PANTHER" id="PTHR43302:SF5">
    <property type="entry name" value="TRANSPORTER ARSB-RELATED"/>
    <property type="match status" value="1"/>
</dbReference>
<dbReference type="PANTHER" id="PTHR43302">
    <property type="entry name" value="TRANSPORTER ARSB-RELATED"/>
    <property type="match status" value="1"/>
</dbReference>
<evidence type="ECO:0000313" key="12">
    <source>
        <dbReference type="EMBL" id="RFA29788.1"/>
    </source>
</evidence>
<feature type="transmembrane region" description="Helical" evidence="10">
    <location>
        <begin position="325"/>
        <end position="346"/>
    </location>
</feature>
<feature type="transmembrane region" description="Helical" evidence="10">
    <location>
        <begin position="34"/>
        <end position="58"/>
    </location>
</feature>
<sequence length="395" mass="40642">MLVVVAAVVVLTGILPLADSLALADRVVPVLGFVVGITIVTELAAEAGLFSVVSGWLARWGRRRVWMLWLFVIVLATLSTIFLSLDTTAVLVTPVVVLLALDAGLPPVPFALATVWLANTASLLLPISNLTNLLAATELASVAPDAATIDLTSPLGFASLVWAPALVGIVVPVILLSLLFRRQLRGTYRVPERASVVDRPLLVVSAVVVVVLLPLLVSGIPVWIPAAAGAVVLVIAFAWRRPAALGVGLGVGLVPWSPVAIASGLFVLVEALQVHGLGAAVSAVAGSGSSFAALLQLAGLGVVSANGINNLPAYLVLEPAAGSPVRLVALLIGVNLGPLVTPWASLATLLWHEKVTAQGVSIRWGRFVFAGLVAVVVTVPLAVLALWLSAGAPQM</sequence>